<evidence type="ECO:0000256" key="2">
    <source>
        <dbReference type="ARBA" id="ARBA00004442"/>
    </source>
</evidence>
<organism evidence="8 9">
    <name type="scientific">Tetrabaena socialis</name>
    <dbReference type="NCBI Taxonomy" id="47790"/>
    <lineage>
        <taxon>Eukaryota</taxon>
        <taxon>Viridiplantae</taxon>
        <taxon>Chlorophyta</taxon>
        <taxon>core chlorophytes</taxon>
        <taxon>Chlorophyceae</taxon>
        <taxon>CS clade</taxon>
        <taxon>Chlamydomonadales</taxon>
        <taxon>Tetrabaenaceae</taxon>
        <taxon>Tetrabaena</taxon>
    </lineage>
</organism>
<evidence type="ECO:0000256" key="5">
    <source>
        <dbReference type="ARBA" id="ARBA00022729"/>
    </source>
</evidence>
<protein>
    <recommendedName>
        <fullName evidence="10">Right handed beta helix domain-containing protein</fullName>
    </recommendedName>
</protein>
<dbReference type="Pfam" id="PF02415">
    <property type="entry name" value="Chlam_PMP"/>
    <property type="match status" value="3"/>
</dbReference>
<evidence type="ECO:0000256" key="1">
    <source>
        <dbReference type="ARBA" id="ARBA00004196"/>
    </source>
</evidence>
<name>A0A2J8AHJ0_9CHLO</name>
<dbReference type="InterPro" id="IPR011050">
    <property type="entry name" value="Pectin_lyase_fold/virulence"/>
</dbReference>
<gene>
    <name evidence="8" type="ORF">TSOC_001130</name>
</gene>
<evidence type="ECO:0000256" key="7">
    <source>
        <dbReference type="ARBA" id="ARBA00023237"/>
    </source>
</evidence>
<evidence type="ECO:0008006" key="10">
    <source>
        <dbReference type="Google" id="ProtNLM"/>
    </source>
</evidence>
<dbReference type="SUPFAM" id="SSF51126">
    <property type="entry name" value="Pectin lyase-like"/>
    <property type="match status" value="1"/>
</dbReference>
<dbReference type="InterPro" id="IPR003368">
    <property type="entry name" value="POMP_repeat"/>
</dbReference>
<keyword evidence="4" id="KW-0964">Secreted</keyword>
<keyword evidence="5" id="KW-0732">Signal</keyword>
<dbReference type="EMBL" id="PGGS01000017">
    <property type="protein sequence ID" value="PNH11979.1"/>
    <property type="molecule type" value="Genomic_DNA"/>
</dbReference>
<evidence type="ECO:0000313" key="8">
    <source>
        <dbReference type="EMBL" id="PNH11979.1"/>
    </source>
</evidence>
<sequence length="156" mass="15934">MQGPPLNLSRCNLTDNTATGGQGGAIYSSSVNVTVVDFTLVRNNSASQEGGALYTTGSPLLTVADTTMSSNSAGAAGGALYVDASVNVQGDRLTLAAHNITAVGNQATSGQAGAFFLKSVRGSLLFDASKAIKNRAATSVKVEEQLQLMALVHTNR</sequence>
<keyword evidence="9" id="KW-1185">Reference proteome</keyword>
<proteinExistence type="predicted"/>
<dbReference type="AlphaFoldDB" id="A0A2J8AHJ0"/>
<dbReference type="GO" id="GO:0005576">
    <property type="term" value="C:extracellular region"/>
    <property type="evidence" value="ECO:0007669"/>
    <property type="project" value="UniProtKB-SubCell"/>
</dbReference>
<reference evidence="8 9" key="1">
    <citation type="journal article" date="2017" name="Mol. Biol. Evol.">
        <title>The 4-celled Tetrabaena socialis nuclear genome reveals the essential components for genetic control of cell number at the origin of multicellularity in the volvocine lineage.</title>
        <authorList>
            <person name="Featherston J."/>
            <person name="Arakaki Y."/>
            <person name="Hanschen E.R."/>
            <person name="Ferris P.J."/>
            <person name="Michod R.E."/>
            <person name="Olson B.J.S.C."/>
            <person name="Nozaki H."/>
            <person name="Durand P.M."/>
        </authorList>
    </citation>
    <scope>NUCLEOTIDE SEQUENCE [LARGE SCALE GENOMIC DNA]</scope>
    <source>
        <strain evidence="8 9">NIES-571</strain>
    </source>
</reference>
<comment type="caution">
    <text evidence="8">The sequence shown here is derived from an EMBL/GenBank/DDBJ whole genome shotgun (WGS) entry which is preliminary data.</text>
</comment>
<keyword evidence="7" id="KW-0998">Cell outer membrane</keyword>
<dbReference type="Proteomes" id="UP000236333">
    <property type="component" value="Unassembled WGS sequence"/>
</dbReference>
<evidence type="ECO:0000256" key="4">
    <source>
        <dbReference type="ARBA" id="ARBA00022525"/>
    </source>
</evidence>
<evidence type="ECO:0000256" key="6">
    <source>
        <dbReference type="ARBA" id="ARBA00023136"/>
    </source>
</evidence>
<comment type="subcellular location">
    <subcellularLocation>
        <location evidence="1">Cell envelope</location>
    </subcellularLocation>
    <subcellularLocation>
        <location evidence="2">Cell outer membrane</location>
    </subcellularLocation>
    <subcellularLocation>
        <location evidence="3">Secreted</location>
    </subcellularLocation>
</comment>
<keyword evidence="6" id="KW-0472">Membrane</keyword>
<dbReference type="NCBIfam" id="TIGR01376">
    <property type="entry name" value="POMP_repeat"/>
    <property type="match status" value="2"/>
</dbReference>
<evidence type="ECO:0000313" key="9">
    <source>
        <dbReference type="Proteomes" id="UP000236333"/>
    </source>
</evidence>
<accession>A0A2J8AHJ0</accession>
<evidence type="ECO:0000256" key="3">
    <source>
        <dbReference type="ARBA" id="ARBA00004613"/>
    </source>
</evidence>